<sequence length="562" mass="63925">MNPAVMNRWRRERAKERAPMYKVPVTADGPDANDDDADSEYRPIRRWRSQRSEYRISERYERRSQSQKQQRMLIRVVDCPPMPAYTQSYHPLDQCSDQIGLLERVTTWPESKNYGDLLNFKLVVRSLSEHPEYSALSYAWGEETSIGYILINGSLVEARANLVTSLEDIRPMTAYLWVDTLCISQDDVNERNHQVMQMGSDYKQASEAIVWLGGEADRMFGHDVETEMPGIGLCFNKKLASLQKGPMEKPFGAGVTAEIDRLLAGAEIYSLALSWDRKLKIKVIEAILESAPAKLDQLRETGNQRCPFKVLLEMFSRSECQVQADKIYGLLGIVIKCYTRARFSESSPLDIIRLSHSLKLALDGSIPALVMALKWRDTNPEGPGKHDLSQKLKADSPEIKRAWKKLSSKFRDMDLGGKKSSERFDDKVHELNLFISSTGEFGIASVRVQEVDFICRLKDTEISLIIRQKGDHYPLVSVVVVSSSVSDVMEFGGLTKSKKDDTLDLPLDSLTLQALTCPIEPDEADLYWDWLTMEDAIHKLVTNDTTKKDSSQHFWFKPIVIQ</sequence>
<dbReference type="AlphaFoldDB" id="A0A4Z1KR83"/>
<dbReference type="InterPro" id="IPR010730">
    <property type="entry name" value="HET"/>
</dbReference>
<dbReference type="STRING" id="87229.A0A4Z1KR83"/>
<evidence type="ECO:0000313" key="4">
    <source>
        <dbReference type="Proteomes" id="UP000297280"/>
    </source>
</evidence>
<proteinExistence type="predicted"/>
<evidence type="ECO:0000256" key="1">
    <source>
        <dbReference type="SAM" id="MobiDB-lite"/>
    </source>
</evidence>
<dbReference type="Proteomes" id="UP000297280">
    <property type="component" value="Unassembled WGS sequence"/>
</dbReference>
<organism evidence="3 4">
    <name type="scientific">Botrytis porri</name>
    <dbReference type="NCBI Taxonomy" id="87229"/>
    <lineage>
        <taxon>Eukaryota</taxon>
        <taxon>Fungi</taxon>
        <taxon>Dikarya</taxon>
        <taxon>Ascomycota</taxon>
        <taxon>Pezizomycotina</taxon>
        <taxon>Leotiomycetes</taxon>
        <taxon>Helotiales</taxon>
        <taxon>Sclerotiniaceae</taxon>
        <taxon>Botrytis</taxon>
    </lineage>
</organism>
<gene>
    <name evidence="3" type="ORF">BPOR_0518g00020</name>
</gene>
<feature type="region of interest" description="Disordered" evidence="1">
    <location>
        <begin position="1"/>
        <end position="43"/>
    </location>
</feature>
<name>A0A4Z1KR83_9HELO</name>
<dbReference type="PANTHER" id="PTHR24148:SF64">
    <property type="entry name" value="HETEROKARYON INCOMPATIBILITY DOMAIN-CONTAINING PROTEIN"/>
    <property type="match status" value="1"/>
</dbReference>
<evidence type="ECO:0000259" key="2">
    <source>
        <dbReference type="Pfam" id="PF06985"/>
    </source>
</evidence>
<dbReference type="PANTHER" id="PTHR24148">
    <property type="entry name" value="ANKYRIN REPEAT DOMAIN-CONTAINING PROTEIN 39 HOMOLOG-RELATED"/>
    <property type="match status" value="1"/>
</dbReference>
<dbReference type="OrthoDB" id="3553147at2759"/>
<dbReference type="EMBL" id="PQXO01000517">
    <property type="protein sequence ID" value="TGO84329.1"/>
    <property type="molecule type" value="Genomic_DNA"/>
</dbReference>
<comment type="caution">
    <text evidence="3">The sequence shown here is derived from an EMBL/GenBank/DDBJ whole genome shotgun (WGS) entry which is preliminary data.</text>
</comment>
<evidence type="ECO:0000313" key="3">
    <source>
        <dbReference type="EMBL" id="TGO84329.1"/>
    </source>
</evidence>
<protein>
    <recommendedName>
        <fullName evidence="2">Heterokaryon incompatibility domain-containing protein</fullName>
    </recommendedName>
</protein>
<feature type="domain" description="Heterokaryon incompatibility" evidence="2">
    <location>
        <begin position="133"/>
        <end position="219"/>
    </location>
</feature>
<accession>A0A4Z1KR83</accession>
<keyword evidence="4" id="KW-1185">Reference proteome</keyword>
<dbReference type="Pfam" id="PF06985">
    <property type="entry name" value="HET"/>
    <property type="match status" value="1"/>
</dbReference>
<reference evidence="3 4" key="1">
    <citation type="submission" date="2017-12" db="EMBL/GenBank/DDBJ databases">
        <title>Comparative genomics of Botrytis spp.</title>
        <authorList>
            <person name="Valero-Jimenez C.A."/>
            <person name="Tapia P."/>
            <person name="Veloso J."/>
            <person name="Silva-Moreno E."/>
            <person name="Staats M."/>
            <person name="Valdes J.H."/>
            <person name="Van Kan J.A.L."/>
        </authorList>
    </citation>
    <scope>NUCLEOTIDE SEQUENCE [LARGE SCALE GENOMIC DNA]</scope>
    <source>
        <strain evidence="3 4">MUCL3349</strain>
    </source>
</reference>
<dbReference type="InterPro" id="IPR052895">
    <property type="entry name" value="HetReg/Transcr_Mod"/>
</dbReference>